<keyword evidence="6" id="KW-1185">Reference proteome</keyword>
<dbReference type="InterPro" id="IPR000835">
    <property type="entry name" value="HTH_MarR-typ"/>
</dbReference>
<protein>
    <submittedName>
        <fullName evidence="5">MarR family winged helix-turn-helix transcriptional regulator</fullName>
    </submittedName>
</protein>
<dbReference type="Gene3D" id="1.10.10.10">
    <property type="entry name" value="Winged helix-like DNA-binding domain superfamily/Winged helix DNA-binding domain"/>
    <property type="match status" value="1"/>
</dbReference>
<evidence type="ECO:0000313" key="6">
    <source>
        <dbReference type="Proteomes" id="UP001204851"/>
    </source>
</evidence>
<keyword evidence="3" id="KW-0804">Transcription</keyword>
<keyword evidence="2" id="KW-0238">DNA-binding</keyword>
<evidence type="ECO:0000256" key="2">
    <source>
        <dbReference type="ARBA" id="ARBA00023125"/>
    </source>
</evidence>
<dbReference type="RefSeq" id="WP_252771491.1">
    <property type="nucleotide sequence ID" value="NZ_JAMXMC010000012.1"/>
</dbReference>
<reference evidence="5 6" key="1">
    <citation type="submission" date="2022-06" db="EMBL/GenBank/DDBJ databases">
        <title>Ideonella sp. NS12-5 Genome sequencing and assembly.</title>
        <authorList>
            <person name="Jung Y."/>
        </authorList>
    </citation>
    <scope>NUCLEOTIDE SEQUENCE [LARGE SCALE GENOMIC DNA]</scope>
    <source>
        <strain evidence="5 6">NS12-5</strain>
    </source>
</reference>
<dbReference type="PANTHER" id="PTHR42756:SF1">
    <property type="entry name" value="TRANSCRIPTIONAL REPRESSOR OF EMRAB OPERON"/>
    <property type="match status" value="1"/>
</dbReference>
<gene>
    <name evidence="5" type="ORF">M0L44_18545</name>
</gene>
<evidence type="ECO:0000313" key="5">
    <source>
        <dbReference type="EMBL" id="MCO5978700.1"/>
    </source>
</evidence>
<evidence type="ECO:0000256" key="3">
    <source>
        <dbReference type="ARBA" id="ARBA00023163"/>
    </source>
</evidence>
<dbReference type="PROSITE" id="PS50995">
    <property type="entry name" value="HTH_MARR_2"/>
    <property type="match status" value="1"/>
</dbReference>
<dbReference type="InterPro" id="IPR036388">
    <property type="entry name" value="WH-like_DNA-bd_sf"/>
</dbReference>
<evidence type="ECO:0000259" key="4">
    <source>
        <dbReference type="PROSITE" id="PS50995"/>
    </source>
</evidence>
<sequence>MSLYDPASPDFVKEEFPFYWLARVHGVYQMDMERALKTVGLDIPTWRTLYILNENGSSSMSEISLHAIAKLSTVTKIVYRMKGEGLVETHTSPQDARVTIVTLTASGREAIARSKLAIQHIFGRAFEGLTPSQIRKLNEVLHLILDNLSPRHAELAAAGRPNHAAPNADAA</sequence>
<dbReference type="Proteomes" id="UP001204851">
    <property type="component" value="Unassembled WGS sequence"/>
</dbReference>
<comment type="caution">
    <text evidence="5">The sequence shown here is derived from an EMBL/GenBank/DDBJ whole genome shotgun (WGS) entry which is preliminary data.</text>
</comment>
<name>A0ABT1BR38_9BURK</name>
<organism evidence="5 6">
    <name type="scientific">Ideonella oryzae</name>
    <dbReference type="NCBI Taxonomy" id="2937441"/>
    <lineage>
        <taxon>Bacteria</taxon>
        <taxon>Pseudomonadati</taxon>
        <taxon>Pseudomonadota</taxon>
        <taxon>Betaproteobacteria</taxon>
        <taxon>Burkholderiales</taxon>
        <taxon>Sphaerotilaceae</taxon>
        <taxon>Ideonella</taxon>
    </lineage>
</organism>
<feature type="domain" description="HTH marR-type" evidence="4">
    <location>
        <begin position="1"/>
        <end position="146"/>
    </location>
</feature>
<dbReference type="PANTHER" id="PTHR42756">
    <property type="entry name" value="TRANSCRIPTIONAL REGULATOR, MARR"/>
    <property type="match status" value="1"/>
</dbReference>
<evidence type="ECO:0000256" key="1">
    <source>
        <dbReference type="ARBA" id="ARBA00023015"/>
    </source>
</evidence>
<dbReference type="Pfam" id="PF01047">
    <property type="entry name" value="MarR"/>
    <property type="match status" value="1"/>
</dbReference>
<keyword evidence="1" id="KW-0805">Transcription regulation</keyword>
<accession>A0ABT1BR38</accession>
<dbReference type="SMART" id="SM00347">
    <property type="entry name" value="HTH_MARR"/>
    <property type="match status" value="1"/>
</dbReference>
<dbReference type="EMBL" id="JAMXMC010000012">
    <property type="protein sequence ID" value="MCO5978700.1"/>
    <property type="molecule type" value="Genomic_DNA"/>
</dbReference>
<dbReference type="SUPFAM" id="SSF46785">
    <property type="entry name" value="Winged helix' DNA-binding domain"/>
    <property type="match status" value="1"/>
</dbReference>
<dbReference type="InterPro" id="IPR036390">
    <property type="entry name" value="WH_DNA-bd_sf"/>
</dbReference>
<proteinExistence type="predicted"/>